<dbReference type="GO" id="GO:0120159">
    <property type="term" value="F:rRNA pseudouridine synthase activity"/>
    <property type="evidence" value="ECO:0007669"/>
    <property type="project" value="UniProtKB-ARBA"/>
</dbReference>
<dbReference type="PROSITE" id="PS01149">
    <property type="entry name" value="PSI_RSU"/>
    <property type="match status" value="1"/>
</dbReference>
<dbReference type="InterPro" id="IPR006145">
    <property type="entry name" value="PsdUridine_synth_RsuA/RluA"/>
</dbReference>
<evidence type="ECO:0000256" key="4">
    <source>
        <dbReference type="RuleBase" id="RU003887"/>
    </source>
</evidence>
<dbReference type="InterPro" id="IPR050343">
    <property type="entry name" value="RsuA_PseudoU_synthase"/>
</dbReference>
<proteinExistence type="inferred from homology"/>
<dbReference type="InterPro" id="IPR020103">
    <property type="entry name" value="PsdUridine_synth_cat_dom_sf"/>
</dbReference>
<evidence type="ECO:0000256" key="2">
    <source>
        <dbReference type="ARBA" id="ARBA00023235"/>
    </source>
</evidence>
<dbReference type="InterPro" id="IPR000748">
    <property type="entry name" value="PsdUridine_synth_RsuA/RluB/E/F"/>
</dbReference>
<dbReference type="PANTHER" id="PTHR47683">
    <property type="entry name" value="PSEUDOURIDINE SYNTHASE FAMILY PROTEIN-RELATED"/>
    <property type="match status" value="1"/>
</dbReference>
<dbReference type="PROSITE" id="PS50889">
    <property type="entry name" value="S4"/>
    <property type="match status" value="1"/>
</dbReference>
<dbReference type="Gene3D" id="3.10.290.10">
    <property type="entry name" value="RNA-binding S4 domain"/>
    <property type="match status" value="1"/>
</dbReference>
<dbReference type="Proteomes" id="UP000176241">
    <property type="component" value="Unassembled WGS sequence"/>
</dbReference>
<dbReference type="GO" id="GO:0003723">
    <property type="term" value="F:RNA binding"/>
    <property type="evidence" value="ECO:0007669"/>
    <property type="project" value="UniProtKB-KW"/>
</dbReference>
<dbReference type="InterPro" id="IPR036986">
    <property type="entry name" value="S4_RNA-bd_sf"/>
</dbReference>
<dbReference type="SUPFAM" id="SSF55174">
    <property type="entry name" value="Alpha-L RNA-binding motif"/>
    <property type="match status" value="1"/>
</dbReference>
<reference evidence="6 7" key="1">
    <citation type="journal article" date="2016" name="Nat. Commun.">
        <title>Thousands of microbial genomes shed light on interconnected biogeochemical processes in an aquifer system.</title>
        <authorList>
            <person name="Anantharaman K."/>
            <person name="Brown C.T."/>
            <person name="Hug L.A."/>
            <person name="Sharon I."/>
            <person name="Castelle C.J."/>
            <person name="Probst A.J."/>
            <person name="Thomas B.C."/>
            <person name="Singh A."/>
            <person name="Wilkins M.J."/>
            <person name="Karaoz U."/>
            <person name="Brodie E.L."/>
            <person name="Williams K.H."/>
            <person name="Hubbard S.S."/>
            <person name="Banfield J.F."/>
        </authorList>
    </citation>
    <scope>NUCLEOTIDE SEQUENCE [LARGE SCALE GENOMIC DNA]</scope>
</reference>
<keyword evidence="2 4" id="KW-0413">Isomerase</keyword>
<dbReference type="InterPro" id="IPR042092">
    <property type="entry name" value="PsdUridine_s_RsuA/RluB/E/F_cat"/>
</dbReference>
<evidence type="ECO:0000259" key="5">
    <source>
        <dbReference type="SMART" id="SM00363"/>
    </source>
</evidence>
<dbReference type="SMART" id="SM00363">
    <property type="entry name" value="S4"/>
    <property type="match status" value="1"/>
</dbReference>
<comment type="similarity">
    <text evidence="1 4">Belongs to the pseudouridine synthase RsuA family.</text>
</comment>
<protein>
    <recommendedName>
        <fullName evidence="4">Pseudouridine synthase</fullName>
        <ecNumber evidence="4">5.4.99.-</ecNumber>
    </recommendedName>
</protein>
<dbReference type="STRING" id="1797533.A2731_00130"/>
<organism evidence="6 7">
    <name type="scientific">Candidatus Buchananbacteria bacterium RIFCSPHIGHO2_01_FULL_39_8</name>
    <dbReference type="NCBI Taxonomy" id="1797533"/>
    <lineage>
        <taxon>Bacteria</taxon>
        <taxon>Candidatus Buchananiibacteriota</taxon>
    </lineage>
</organism>
<dbReference type="InterPro" id="IPR002942">
    <property type="entry name" value="S4_RNA-bd"/>
</dbReference>
<gene>
    <name evidence="6" type="ORF">A2731_00130</name>
</gene>
<dbReference type="Gene3D" id="3.30.70.580">
    <property type="entry name" value="Pseudouridine synthase I, catalytic domain, N-terminal subdomain"/>
    <property type="match status" value="1"/>
</dbReference>
<dbReference type="SUPFAM" id="SSF55120">
    <property type="entry name" value="Pseudouridine synthase"/>
    <property type="match status" value="1"/>
</dbReference>
<dbReference type="Gene3D" id="3.30.70.1560">
    <property type="entry name" value="Alpha-L RNA-binding motif"/>
    <property type="match status" value="1"/>
</dbReference>
<dbReference type="NCBIfam" id="TIGR00093">
    <property type="entry name" value="pseudouridine synthase"/>
    <property type="match status" value="1"/>
</dbReference>
<dbReference type="AlphaFoldDB" id="A0A1G1XWB7"/>
<dbReference type="EMBL" id="MHIC01000029">
    <property type="protein sequence ID" value="OGY44369.1"/>
    <property type="molecule type" value="Genomic_DNA"/>
</dbReference>
<dbReference type="FunFam" id="3.10.290.10:FF:000003">
    <property type="entry name" value="Pseudouridine synthase"/>
    <property type="match status" value="1"/>
</dbReference>
<evidence type="ECO:0000313" key="7">
    <source>
        <dbReference type="Proteomes" id="UP000176241"/>
    </source>
</evidence>
<keyword evidence="3" id="KW-0694">RNA-binding</keyword>
<dbReference type="GO" id="GO:0000455">
    <property type="term" value="P:enzyme-directed rRNA pseudouridine synthesis"/>
    <property type="evidence" value="ECO:0007669"/>
    <property type="project" value="UniProtKB-ARBA"/>
</dbReference>
<dbReference type="InterPro" id="IPR018496">
    <property type="entry name" value="PsdUridine_synth_RsuA/RluB_CS"/>
</dbReference>
<dbReference type="Pfam" id="PF00849">
    <property type="entry name" value="PseudoU_synth_2"/>
    <property type="match status" value="1"/>
</dbReference>
<evidence type="ECO:0000256" key="1">
    <source>
        <dbReference type="ARBA" id="ARBA00008348"/>
    </source>
</evidence>
<name>A0A1G1XWB7_9BACT</name>
<evidence type="ECO:0000313" key="6">
    <source>
        <dbReference type="EMBL" id="OGY44369.1"/>
    </source>
</evidence>
<accession>A0A1G1XWB7</accession>
<sequence>MRLQKFLSQAGIASRRKAEDLIRQGQITINNELAKIGSKVDPQIDTVKYKNKIIKPNPEKIYIALNKPIGYVSSTVSNHGKSVINLIKSEQKLYPVGRLDKDSGGLLLLTNDGDLAQEVTHAKFNHEKEYFVVLDKDLKTEDIHRLERGITLREKKLRPVKIVMAKNKSARIILHEGVNRQIRRMLGKLGYTVIKLKRIRIGRLELGDLKPGQWKKIKKKEIF</sequence>
<dbReference type="CDD" id="cd00165">
    <property type="entry name" value="S4"/>
    <property type="match status" value="1"/>
</dbReference>
<dbReference type="PANTHER" id="PTHR47683:SF2">
    <property type="entry name" value="RNA-BINDING S4 DOMAIN-CONTAINING PROTEIN"/>
    <property type="match status" value="1"/>
</dbReference>
<dbReference type="Pfam" id="PF01479">
    <property type="entry name" value="S4"/>
    <property type="match status" value="1"/>
</dbReference>
<dbReference type="EC" id="5.4.99.-" evidence="4"/>
<evidence type="ECO:0000256" key="3">
    <source>
        <dbReference type="PROSITE-ProRule" id="PRU00182"/>
    </source>
</evidence>
<dbReference type="InterPro" id="IPR020094">
    <property type="entry name" value="TruA/RsuA/RluB/E/F_N"/>
</dbReference>
<feature type="domain" description="RNA-binding S4" evidence="5">
    <location>
        <begin position="1"/>
        <end position="59"/>
    </location>
</feature>
<comment type="caution">
    <text evidence="6">The sequence shown here is derived from an EMBL/GenBank/DDBJ whole genome shotgun (WGS) entry which is preliminary data.</text>
</comment>